<comment type="caution">
    <text evidence="1">The sequence shown here is derived from an EMBL/GenBank/DDBJ whole genome shotgun (WGS) entry which is preliminary data.</text>
</comment>
<dbReference type="Proteomes" id="UP000308092">
    <property type="component" value="Unassembled WGS sequence"/>
</dbReference>
<dbReference type="VEuPathDB" id="FungiDB:EYZ11_007392"/>
<evidence type="ECO:0000313" key="1">
    <source>
        <dbReference type="EMBL" id="THC93112.1"/>
    </source>
</evidence>
<reference evidence="1 2" key="1">
    <citation type="submission" date="2019-03" db="EMBL/GenBank/DDBJ databases">
        <title>The genome sequence of a newly discovered highly antifungal drug resistant Aspergillus species, Aspergillus tanneri NIH 1004.</title>
        <authorList>
            <person name="Mounaud S."/>
            <person name="Singh I."/>
            <person name="Joardar V."/>
            <person name="Pakala S."/>
            <person name="Pakala S."/>
            <person name="Venepally P."/>
            <person name="Hoover J."/>
            <person name="Nierman W."/>
            <person name="Chung J."/>
            <person name="Losada L."/>
        </authorList>
    </citation>
    <scope>NUCLEOTIDE SEQUENCE [LARGE SCALE GENOMIC DNA]</scope>
    <source>
        <strain evidence="1 2">NIH1004</strain>
    </source>
</reference>
<dbReference type="AlphaFoldDB" id="A0A4S3JDF5"/>
<gene>
    <name evidence="1" type="ORF">EYZ11_007392</name>
</gene>
<accession>A0A4S3JDF5</accession>
<proteinExistence type="predicted"/>
<dbReference type="EMBL" id="SOSA01000285">
    <property type="protein sequence ID" value="THC93112.1"/>
    <property type="molecule type" value="Genomic_DNA"/>
</dbReference>
<sequence>MAIPILVSLVVHHPPTGQETKNI</sequence>
<name>A0A4S3JDF5_9EURO</name>
<protein>
    <submittedName>
        <fullName evidence="1">Uncharacterized protein</fullName>
    </submittedName>
</protein>
<organism evidence="1 2">
    <name type="scientific">Aspergillus tanneri</name>
    <dbReference type="NCBI Taxonomy" id="1220188"/>
    <lineage>
        <taxon>Eukaryota</taxon>
        <taxon>Fungi</taxon>
        <taxon>Dikarya</taxon>
        <taxon>Ascomycota</taxon>
        <taxon>Pezizomycotina</taxon>
        <taxon>Eurotiomycetes</taxon>
        <taxon>Eurotiomycetidae</taxon>
        <taxon>Eurotiales</taxon>
        <taxon>Aspergillaceae</taxon>
        <taxon>Aspergillus</taxon>
        <taxon>Aspergillus subgen. Circumdati</taxon>
    </lineage>
</organism>
<evidence type="ECO:0000313" key="2">
    <source>
        <dbReference type="Proteomes" id="UP000308092"/>
    </source>
</evidence>
<keyword evidence="2" id="KW-1185">Reference proteome</keyword>